<keyword evidence="4" id="KW-1185">Reference proteome</keyword>
<dbReference type="EMBL" id="QNQT01000003">
    <property type="protein sequence ID" value="RDU37135.1"/>
    <property type="molecule type" value="Genomic_DNA"/>
</dbReference>
<gene>
    <name evidence="3" type="ORF">DRW41_10670</name>
</gene>
<evidence type="ECO:0000313" key="3">
    <source>
        <dbReference type="EMBL" id="RDU37135.1"/>
    </source>
</evidence>
<dbReference type="OrthoDB" id="9771846at2"/>
<keyword evidence="2 3" id="KW-0808">Transferase</keyword>
<dbReference type="Pfam" id="PF03808">
    <property type="entry name" value="Glyco_tran_WecG"/>
    <property type="match status" value="1"/>
</dbReference>
<dbReference type="NCBIfam" id="TIGR00696">
    <property type="entry name" value="wecG_tagA_cpsF"/>
    <property type="match status" value="1"/>
</dbReference>
<dbReference type="RefSeq" id="WP_115451963.1">
    <property type="nucleotide sequence ID" value="NZ_QNQT01000003.1"/>
</dbReference>
<name>A0A3D8GRQ0_9BACI</name>
<dbReference type="CDD" id="cd06533">
    <property type="entry name" value="Glyco_transf_WecG_TagA"/>
    <property type="match status" value="1"/>
</dbReference>
<comment type="caution">
    <text evidence="3">The sequence shown here is derived from an EMBL/GenBank/DDBJ whole genome shotgun (WGS) entry which is preliminary data.</text>
</comment>
<organism evidence="3 4">
    <name type="scientific">Neobacillus piezotolerans</name>
    <dbReference type="NCBI Taxonomy" id="2259171"/>
    <lineage>
        <taxon>Bacteria</taxon>
        <taxon>Bacillati</taxon>
        <taxon>Bacillota</taxon>
        <taxon>Bacilli</taxon>
        <taxon>Bacillales</taxon>
        <taxon>Bacillaceae</taxon>
        <taxon>Neobacillus</taxon>
    </lineage>
</organism>
<keyword evidence="1" id="KW-0328">Glycosyltransferase</keyword>
<dbReference type="PANTHER" id="PTHR34136">
    <property type="match status" value="1"/>
</dbReference>
<evidence type="ECO:0000256" key="1">
    <source>
        <dbReference type="ARBA" id="ARBA00022676"/>
    </source>
</evidence>
<sequence length="255" mass="28628">MTRIFSLEFSDKDFSETTELLSEKLAAPDGGPFHVMTVNAEIAGKILRDPELQEIADGADFLTPDGVGILLAGKVAGGVLTERVTGYDLIWALLRENEHRRIRVFLLGSRESAIQDAAARLQAEFPLVSFAYHHGFFSKNEENEVVERIRAFGPDLLLVGLGFPRQDLFIQRYKRRLGARVVMGVGGSFDVIAGRERRAPVWVQRLGLEWGYRMLSNPSRLHKLVPVAWFGLRVLGAFFRNEDTDIEKNTVERGS</sequence>
<evidence type="ECO:0000313" key="4">
    <source>
        <dbReference type="Proteomes" id="UP000257144"/>
    </source>
</evidence>
<reference evidence="3 4" key="1">
    <citation type="submission" date="2018-07" db="EMBL/GenBank/DDBJ databases">
        <title>Bacillus sp. YLB-04 draft genome sequence.</title>
        <authorList>
            <person name="Yu L."/>
            <person name="Tang X."/>
        </authorList>
    </citation>
    <scope>NUCLEOTIDE SEQUENCE [LARGE SCALE GENOMIC DNA]</scope>
    <source>
        <strain evidence="3 4">YLB-04</strain>
    </source>
</reference>
<dbReference type="GO" id="GO:0016758">
    <property type="term" value="F:hexosyltransferase activity"/>
    <property type="evidence" value="ECO:0007669"/>
    <property type="project" value="TreeGrafter"/>
</dbReference>
<protein>
    <submittedName>
        <fullName evidence="3">Glycosyltransferase</fullName>
    </submittedName>
</protein>
<dbReference type="AlphaFoldDB" id="A0A3D8GRQ0"/>
<dbReference type="InterPro" id="IPR004629">
    <property type="entry name" value="WecG_TagA_CpsF"/>
</dbReference>
<evidence type="ECO:0000256" key="2">
    <source>
        <dbReference type="ARBA" id="ARBA00022679"/>
    </source>
</evidence>
<dbReference type="PANTHER" id="PTHR34136:SF1">
    <property type="entry name" value="UDP-N-ACETYL-D-MANNOSAMINURONIC ACID TRANSFERASE"/>
    <property type="match status" value="1"/>
</dbReference>
<proteinExistence type="predicted"/>
<accession>A0A3D8GRQ0</accession>
<dbReference type="Proteomes" id="UP000257144">
    <property type="component" value="Unassembled WGS sequence"/>
</dbReference>